<reference evidence="4 5" key="1">
    <citation type="submission" date="2020-03" db="EMBL/GenBank/DDBJ databases">
        <authorList>
            <person name="Sun Q."/>
        </authorList>
    </citation>
    <scope>NUCLEOTIDE SEQUENCE [LARGE SCALE GENOMIC DNA]</scope>
    <source>
        <strain evidence="4 5">KACC 21451</strain>
    </source>
</reference>
<sequence>MKVEIKRLSDCPLKDGVEAYNRGFEGYFYDQAKTIETFASRFGLEGISPEHSVVAYYEGKPAGIVLSGIKRMNGEVIAWNGGTGVAKELRGKGIGKQLMNTALDIYRENQVKYATLEAISRNEGAIQLYQSLGFKLVKKMKFLQYNKQFPKGIFNNISTYHAELVAPIELNKVDFYRNETSWQNHKDNVHGGNAVILWDEQNEIAGYSLFKKFYKEGAVSSIGLLQLEVAKGRDDRKDIMKALLKYSFAPLDRAFQRTTVNTPEENTELLELLAECGFKQWEEQVWMVKQLYNP</sequence>
<gene>
    <name evidence="4" type="ORF">GWK17_10580</name>
</gene>
<evidence type="ECO:0000256" key="2">
    <source>
        <dbReference type="ARBA" id="ARBA00023315"/>
    </source>
</evidence>
<evidence type="ECO:0000256" key="1">
    <source>
        <dbReference type="ARBA" id="ARBA00022679"/>
    </source>
</evidence>
<name>A0A846TW02_9BACI</name>
<dbReference type="Proteomes" id="UP000587942">
    <property type="component" value="Unassembled WGS sequence"/>
</dbReference>
<dbReference type="SUPFAM" id="SSF55729">
    <property type="entry name" value="Acyl-CoA N-acyltransferases (Nat)"/>
    <property type="match status" value="1"/>
</dbReference>
<dbReference type="RefSeq" id="WP_167832339.1">
    <property type="nucleotide sequence ID" value="NZ_JAAVUM010000006.1"/>
</dbReference>
<evidence type="ECO:0000313" key="4">
    <source>
        <dbReference type="EMBL" id="NKE05906.1"/>
    </source>
</evidence>
<keyword evidence="1 4" id="KW-0808">Transferase</keyword>
<dbReference type="Pfam" id="PF00583">
    <property type="entry name" value="Acetyltransf_1"/>
    <property type="match status" value="1"/>
</dbReference>
<dbReference type="PANTHER" id="PTHR43420:SF44">
    <property type="entry name" value="ACETYLTRANSFERASE YPEA"/>
    <property type="match status" value="1"/>
</dbReference>
<organism evidence="4 5">
    <name type="scientific">Mesobacillus selenatarsenatis</name>
    <dbReference type="NCBI Taxonomy" id="388741"/>
    <lineage>
        <taxon>Bacteria</taxon>
        <taxon>Bacillati</taxon>
        <taxon>Bacillota</taxon>
        <taxon>Bacilli</taxon>
        <taxon>Bacillales</taxon>
        <taxon>Bacillaceae</taxon>
        <taxon>Mesobacillus</taxon>
    </lineage>
</organism>
<dbReference type="EMBL" id="JAAVUM010000006">
    <property type="protein sequence ID" value="NKE05906.1"/>
    <property type="molecule type" value="Genomic_DNA"/>
</dbReference>
<comment type="caution">
    <text evidence="4">The sequence shown here is derived from an EMBL/GenBank/DDBJ whole genome shotgun (WGS) entry which is preliminary data.</text>
</comment>
<protein>
    <submittedName>
        <fullName evidence="4">GNAT family N-acetyltransferase</fullName>
    </submittedName>
</protein>
<feature type="domain" description="N-acetyltransferase" evidence="3">
    <location>
        <begin position="3"/>
        <end position="156"/>
    </location>
</feature>
<dbReference type="InterPro" id="IPR050680">
    <property type="entry name" value="YpeA/RimI_acetyltransf"/>
</dbReference>
<keyword evidence="2" id="KW-0012">Acyltransferase</keyword>
<dbReference type="PROSITE" id="PS51186">
    <property type="entry name" value="GNAT"/>
    <property type="match status" value="1"/>
</dbReference>
<dbReference type="AlphaFoldDB" id="A0A846TW02"/>
<dbReference type="GO" id="GO:0016747">
    <property type="term" value="F:acyltransferase activity, transferring groups other than amino-acyl groups"/>
    <property type="evidence" value="ECO:0007669"/>
    <property type="project" value="InterPro"/>
</dbReference>
<dbReference type="Gene3D" id="3.40.630.30">
    <property type="match status" value="2"/>
</dbReference>
<dbReference type="PANTHER" id="PTHR43420">
    <property type="entry name" value="ACETYLTRANSFERASE"/>
    <property type="match status" value="1"/>
</dbReference>
<dbReference type="InterPro" id="IPR016181">
    <property type="entry name" value="Acyl_CoA_acyltransferase"/>
</dbReference>
<evidence type="ECO:0000313" key="5">
    <source>
        <dbReference type="Proteomes" id="UP000587942"/>
    </source>
</evidence>
<evidence type="ECO:0000259" key="3">
    <source>
        <dbReference type="PROSITE" id="PS51186"/>
    </source>
</evidence>
<proteinExistence type="predicted"/>
<dbReference type="InterPro" id="IPR000182">
    <property type="entry name" value="GNAT_dom"/>
</dbReference>
<accession>A0A846TW02</accession>
<dbReference type="CDD" id="cd04301">
    <property type="entry name" value="NAT_SF"/>
    <property type="match status" value="1"/>
</dbReference>